<evidence type="ECO:0000256" key="2">
    <source>
        <dbReference type="ARBA" id="ARBA00023125"/>
    </source>
</evidence>
<gene>
    <name evidence="6" type="primary">rhaR_19</name>
    <name evidence="6" type="ORF">PAECIP111892_02762</name>
</gene>
<evidence type="ECO:0000256" key="1">
    <source>
        <dbReference type="ARBA" id="ARBA00023015"/>
    </source>
</evidence>
<evidence type="ECO:0000313" key="6">
    <source>
        <dbReference type="EMBL" id="CAH1205786.1"/>
    </source>
</evidence>
<evidence type="ECO:0000256" key="4">
    <source>
        <dbReference type="SAM" id="Phobius"/>
    </source>
</evidence>
<dbReference type="SMART" id="SM00342">
    <property type="entry name" value="HTH_ARAC"/>
    <property type="match status" value="1"/>
</dbReference>
<proteinExistence type="predicted"/>
<accession>A0ABM9C9G6</accession>
<comment type="caution">
    <text evidence="6">The sequence shown here is derived from an EMBL/GenBank/DDBJ whole genome shotgun (WGS) entry which is preliminary data.</text>
</comment>
<dbReference type="SUPFAM" id="SSF46689">
    <property type="entry name" value="Homeodomain-like"/>
    <property type="match status" value="1"/>
</dbReference>
<dbReference type="InterPro" id="IPR018062">
    <property type="entry name" value="HTH_AraC-typ_CS"/>
</dbReference>
<keyword evidence="7" id="KW-1185">Reference proteome</keyword>
<name>A0ABM9C9G6_9BACL</name>
<keyword evidence="4" id="KW-0812">Transmembrane</keyword>
<dbReference type="EMBL" id="CAKMMG010000002">
    <property type="protein sequence ID" value="CAH1205786.1"/>
    <property type="molecule type" value="Genomic_DNA"/>
</dbReference>
<dbReference type="RefSeq" id="WP_236333910.1">
    <property type="nucleotide sequence ID" value="NZ_CAKMMG010000002.1"/>
</dbReference>
<dbReference type="Pfam" id="PF12833">
    <property type="entry name" value="HTH_18"/>
    <property type="match status" value="1"/>
</dbReference>
<dbReference type="InterPro" id="IPR009057">
    <property type="entry name" value="Homeodomain-like_sf"/>
</dbReference>
<keyword evidence="1" id="KW-0805">Transcription regulation</keyword>
<organism evidence="6 7">
    <name type="scientific">Paenibacillus auburnensis</name>
    <dbReference type="NCBI Taxonomy" id="2905649"/>
    <lineage>
        <taxon>Bacteria</taxon>
        <taxon>Bacillati</taxon>
        <taxon>Bacillota</taxon>
        <taxon>Bacilli</taxon>
        <taxon>Bacillales</taxon>
        <taxon>Paenibacillaceae</taxon>
        <taxon>Paenibacillus</taxon>
    </lineage>
</organism>
<dbReference type="InterPro" id="IPR020449">
    <property type="entry name" value="Tscrpt_reg_AraC-type_HTH"/>
</dbReference>
<keyword evidence="4" id="KW-0472">Membrane</keyword>
<dbReference type="Gene3D" id="1.10.10.60">
    <property type="entry name" value="Homeodomain-like"/>
    <property type="match status" value="2"/>
</dbReference>
<dbReference type="InterPro" id="IPR018060">
    <property type="entry name" value="HTH_AraC"/>
</dbReference>
<dbReference type="PROSITE" id="PS01124">
    <property type="entry name" value="HTH_ARAC_FAMILY_2"/>
    <property type="match status" value="1"/>
</dbReference>
<evidence type="ECO:0000259" key="5">
    <source>
        <dbReference type="PROSITE" id="PS01124"/>
    </source>
</evidence>
<dbReference type="Pfam" id="PF17853">
    <property type="entry name" value="GGDEF_2"/>
    <property type="match status" value="1"/>
</dbReference>
<dbReference type="InterPro" id="IPR041522">
    <property type="entry name" value="CdaR_GGDEF"/>
</dbReference>
<dbReference type="PROSITE" id="PS00041">
    <property type="entry name" value="HTH_ARAC_FAMILY_1"/>
    <property type="match status" value="1"/>
</dbReference>
<reference evidence="6" key="1">
    <citation type="submission" date="2022-01" db="EMBL/GenBank/DDBJ databases">
        <authorList>
            <person name="Criscuolo A."/>
        </authorList>
    </citation>
    <scope>NUCLEOTIDE SEQUENCE</scope>
    <source>
        <strain evidence="6">CIP111892</strain>
    </source>
</reference>
<evidence type="ECO:0000313" key="7">
    <source>
        <dbReference type="Proteomes" id="UP000838324"/>
    </source>
</evidence>
<dbReference type="PANTHER" id="PTHR43280:SF10">
    <property type="entry name" value="REGULATORY PROTEIN POCR"/>
    <property type="match status" value="1"/>
</dbReference>
<dbReference type="PRINTS" id="PR00032">
    <property type="entry name" value="HTHARAC"/>
</dbReference>
<feature type="domain" description="HTH araC/xylS-type" evidence="5">
    <location>
        <begin position="658"/>
        <end position="757"/>
    </location>
</feature>
<protein>
    <submittedName>
        <fullName evidence="6">HTH-type transcriptional activator RhaR</fullName>
    </submittedName>
</protein>
<sequence>MHNYSNVFRRFLISYIIILIIPSIGGYMSYRTSISVTQALSIENSVTQLQKSQDILERRMAEVEGFTRQLAINKQLSVLMNERDNSTNVYGIWNTMQNVLTSGQTNDFLQDYYIYLANYNLILTSGSTYRPEHFYEVFHYNDLSLNEWRKEFLEKTHRSEIRPLSPFVERTIQTSVITYMQSLPLDSFKDSSPAVVIVNIDEKVISSMLTGLTERYGGWVHVSDENGNTIVQQGEDAPYISKLAADPAFDKNKVSQFYEDDLVITTRSGKNGWVYQAGIPRSVLLENANRIKYRSWAITGGTLLLGLLVGLVLAYRNSAPINRLVGVMREQFGKEETPERDSFDFLSGNIADMITKNKQLENELGRQLPLIRDAFLKRLIAGEFESRDEIIYAAEQADIQLGPGAGYAGVIQISGYSGMDSVEILNELNASRLLLKQALSEREPAVLTTDTGSDKVAALFLAGEGSPAEEKRISQIMESLTGYLSEEYRMTIQAGLGDHFATVNEASRSYEQAKQALEYTVYVNKKGMLWSREAGIENTTYYYPLDTEQRLISTVRAGELEEAKRIINEIFAQNFGQRELSVEMKHQLVGEMKGTFLKLLDQKTFLESPLFENTKRRIIDIDFSDPLESIREELHNIMEEMCSFVVSKKKDAHILIIRQMYQYTAEMYADAELTLYRVAEHVERPEKYISQLFKEVTGVNYSDHLVKVRMDQAATLLKESNYTVDEIAARVGYNSSHSFRRAFKRLTGISPSTYRQSHIE</sequence>
<keyword evidence="3" id="KW-0804">Transcription</keyword>
<feature type="transmembrane region" description="Helical" evidence="4">
    <location>
        <begin position="12"/>
        <end position="30"/>
    </location>
</feature>
<dbReference type="Proteomes" id="UP000838324">
    <property type="component" value="Unassembled WGS sequence"/>
</dbReference>
<keyword evidence="4" id="KW-1133">Transmembrane helix</keyword>
<dbReference type="PANTHER" id="PTHR43280">
    <property type="entry name" value="ARAC-FAMILY TRANSCRIPTIONAL REGULATOR"/>
    <property type="match status" value="1"/>
</dbReference>
<keyword evidence="2" id="KW-0238">DNA-binding</keyword>
<evidence type="ECO:0000256" key="3">
    <source>
        <dbReference type="ARBA" id="ARBA00023163"/>
    </source>
</evidence>